<dbReference type="Pfam" id="PF13192">
    <property type="entry name" value="Thioredoxin_3"/>
    <property type="match status" value="1"/>
</dbReference>
<comment type="caution">
    <text evidence="2">The sequence shown here is derived from an EMBL/GenBank/DDBJ whole genome shotgun (WGS) entry which is preliminary data.</text>
</comment>
<dbReference type="OrthoDB" id="9806179at2"/>
<accession>A0A2K1P174</accession>
<dbReference type="AlphaFoldDB" id="A0A2K1P174"/>
<feature type="domain" description="Thioredoxin-like fold" evidence="1">
    <location>
        <begin position="135"/>
        <end position="218"/>
    </location>
</feature>
<protein>
    <submittedName>
        <fullName evidence="2">Glutaredoxin</fullName>
    </submittedName>
</protein>
<proteinExistence type="predicted"/>
<dbReference type="SUPFAM" id="SSF52833">
    <property type="entry name" value="Thioredoxin-like"/>
    <property type="match status" value="2"/>
</dbReference>
<organism evidence="2 3">
    <name type="scientific">Petrotoga olearia DSM 13574</name>
    <dbReference type="NCBI Taxonomy" id="1122955"/>
    <lineage>
        <taxon>Bacteria</taxon>
        <taxon>Thermotogati</taxon>
        <taxon>Thermotogota</taxon>
        <taxon>Thermotogae</taxon>
        <taxon>Petrotogales</taxon>
        <taxon>Petrotogaceae</taxon>
        <taxon>Petrotoga</taxon>
    </lineage>
</organism>
<dbReference type="CDD" id="cd02973">
    <property type="entry name" value="TRX_GRX_like"/>
    <property type="match status" value="1"/>
</dbReference>
<sequence>MEKILDKETQNKVREILEKLTEPVQILLVKNDGEYSEIVEQLLGELKELDERIMVNIYHSDSQEINNYDIEKDLLPAMLILDNEGRDYRIRYYGIPSGYEFTTFLQNIIAVSNKSVDSFNDENKEKLSQIDKNVRIRVFVTPTCPYCPRAVFAAHQTAMLNPNIIGEMIEANEFDSISFEYGVSSVPHTVIEVKENGTWVKKGEFVGAYPENSFVEEVLKAVE</sequence>
<dbReference type="InterPro" id="IPR011903">
    <property type="entry name" value="TON_0319-like"/>
</dbReference>
<dbReference type="Gene3D" id="3.40.30.80">
    <property type="match status" value="1"/>
</dbReference>
<dbReference type="PANTHER" id="PTHR37170">
    <property type="entry name" value="GLUTAREDOXIN-RELATED"/>
    <property type="match status" value="1"/>
</dbReference>
<evidence type="ECO:0000313" key="3">
    <source>
        <dbReference type="Proteomes" id="UP000236434"/>
    </source>
</evidence>
<evidence type="ECO:0000259" key="1">
    <source>
        <dbReference type="Pfam" id="PF13192"/>
    </source>
</evidence>
<dbReference type="EMBL" id="AZRL01000012">
    <property type="protein sequence ID" value="PNR96510.1"/>
    <property type="molecule type" value="Genomic_DNA"/>
</dbReference>
<gene>
    <name evidence="2" type="ORF">X929_05510</name>
</gene>
<dbReference type="RefSeq" id="WP_103067011.1">
    <property type="nucleotide sequence ID" value="NZ_AZRL01000012.1"/>
</dbReference>
<dbReference type="PANTHER" id="PTHR37170:SF1">
    <property type="entry name" value="GLUTAREDOXIN-LIKE PROTEIN"/>
    <property type="match status" value="1"/>
</dbReference>
<dbReference type="InterPro" id="IPR012336">
    <property type="entry name" value="Thioredoxin-like_fold"/>
</dbReference>
<dbReference type="NCBIfam" id="TIGR02187">
    <property type="entry name" value="PDO_seleno_TRX"/>
    <property type="match status" value="1"/>
</dbReference>
<dbReference type="InterPro" id="IPR036249">
    <property type="entry name" value="Thioredoxin-like_sf"/>
</dbReference>
<evidence type="ECO:0000313" key="2">
    <source>
        <dbReference type="EMBL" id="PNR96510.1"/>
    </source>
</evidence>
<reference evidence="2 3" key="1">
    <citation type="submission" date="2013-12" db="EMBL/GenBank/DDBJ databases">
        <title>Comparative genomics of Petrotoga isolates.</title>
        <authorList>
            <person name="Nesbo C.L."/>
            <person name="Charchuk R."/>
            <person name="Chow K."/>
        </authorList>
    </citation>
    <scope>NUCLEOTIDE SEQUENCE [LARGE SCALE GENOMIC DNA]</scope>
    <source>
        <strain evidence="2 3">DSM 13574</strain>
    </source>
</reference>
<dbReference type="PROSITE" id="PS51354">
    <property type="entry name" value="GLUTAREDOXIN_2"/>
    <property type="match status" value="1"/>
</dbReference>
<name>A0A2K1P174_9BACT</name>
<dbReference type="Proteomes" id="UP000236434">
    <property type="component" value="Unassembled WGS sequence"/>
</dbReference>